<keyword evidence="4 13" id="KW-0863">Zinc-finger</keyword>
<dbReference type="InterPro" id="IPR014721">
    <property type="entry name" value="Ribsml_uS5_D2-typ_fold_subgr"/>
</dbReference>
<gene>
    <name evidence="11" type="primary">radA</name>
    <name evidence="15" type="ORF">TAO_0345</name>
</gene>
<keyword evidence="9 11" id="KW-0238">DNA-binding</keyword>
<dbReference type="InterPro" id="IPR020588">
    <property type="entry name" value="RecA_ATP-bd"/>
</dbReference>
<dbReference type="GO" id="GO:0000725">
    <property type="term" value="P:recombinational repair"/>
    <property type="evidence" value="ECO:0007669"/>
    <property type="project" value="UniProtKB-UniRule"/>
</dbReference>
<dbReference type="GO" id="GO:0140664">
    <property type="term" value="F:ATP-dependent DNA damage sensor activity"/>
    <property type="evidence" value="ECO:0007669"/>
    <property type="project" value="InterPro"/>
</dbReference>
<keyword evidence="8 11" id="KW-0346">Stress response</keyword>
<dbReference type="InterPro" id="IPR020568">
    <property type="entry name" value="Ribosomal_Su5_D2-typ_SF"/>
</dbReference>
<dbReference type="InterPro" id="IPR003593">
    <property type="entry name" value="AAA+_ATPase"/>
</dbReference>
<evidence type="ECO:0000256" key="6">
    <source>
        <dbReference type="ARBA" id="ARBA00022833"/>
    </source>
</evidence>
<dbReference type="PROSITE" id="PS50162">
    <property type="entry name" value="RECA_2"/>
    <property type="match status" value="1"/>
</dbReference>
<evidence type="ECO:0000256" key="13">
    <source>
        <dbReference type="RuleBase" id="RU003555"/>
    </source>
</evidence>
<dbReference type="Pfam" id="PF13481">
    <property type="entry name" value="AAA_25"/>
    <property type="match status" value="1"/>
</dbReference>
<reference evidence="15 16" key="1">
    <citation type="journal article" date="2017" name="ISME J.">
        <title>An acid-tolerant ammonia-oxidizing ?-proteobacterium from soil.</title>
        <authorList>
            <person name="Hayatsu M."/>
            <person name="Tago K."/>
            <person name="Uchiyama I."/>
            <person name="Toyoda A."/>
            <person name="Wang Y."/>
            <person name="Shimomura Y."/>
            <person name="Okubo T."/>
            <person name="Kurisu F."/>
            <person name="Hirono Y."/>
            <person name="Nonaka K."/>
            <person name="Akiyama H."/>
            <person name="Itoh T."/>
            <person name="Takami H."/>
        </authorList>
    </citation>
    <scope>NUCLEOTIDE SEQUENCE [LARGE SCALE GENOMIC DNA]</scope>
    <source>
        <strain evidence="15 16">TAO100</strain>
    </source>
</reference>
<comment type="domain">
    <text evidence="11">The middle region has homology to RecA with ATPase motifs including the RadA KNRFG motif, while the C-terminus is homologous to Lon protease.</text>
</comment>
<feature type="domain" description="RecA family profile 1" evidence="14">
    <location>
        <begin position="68"/>
        <end position="218"/>
    </location>
</feature>
<dbReference type="NCBIfam" id="TIGR00416">
    <property type="entry name" value="sms"/>
    <property type="match status" value="1"/>
</dbReference>
<dbReference type="GO" id="GO:0005829">
    <property type="term" value="C:cytosol"/>
    <property type="evidence" value="ECO:0007669"/>
    <property type="project" value="TreeGrafter"/>
</dbReference>
<dbReference type="AlphaFoldDB" id="A0A1Q2SKN7"/>
<comment type="function">
    <text evidence="13">DNA-dependent ATPase involved in processing of recombination intermediates, plays a role in repairing DNA breaks. Stimulates the branch migration of RecA-mediated strand transfer reactions, allowing the 3' invading strand to extend heteroduplex DNA faster. Binds ssDNA in the presence of ADP but not other nucleotides, has ATPase activity that is stimulated by ssDNA and various branched DNA structures, but inhibited by SSB. Does not have RecA's homology-searching function.</text>
</comment>
<sequence>MGKTITAFQCNQCGTEAARWVGQCPGCGAWNTLEELVKRSLDKKADRYANYAGVLSLVQSLAAVKIGGEVRLSSGLSELDRVLGGGLVAGSVVLIGGNPGIGKSTLLLQALAAMGAAQQGRVLYVTGEESLEQISLRAQRLDLKAAQVRLLADTLVERALAVAQQERPQVMVVDSIQTLYSEQLQSAPGTVTQVRESAAQLLRYAKQSGVAVILVGHVTKEGALAGPRVLEHMVDTVLYFEGDGGERLRVLRAVKNRFGAVNELGVFAMTERGLREVSNPSAIFLSRGKEAVPGSAVTVIREGSRPLLVEVQALVDDSHLTNPRRVTVGLEPNRLAMLLAILHRHGAVMPGAQDVFVNVVGGVRVNETGADLAILAAIVSSLRDRPLDQDLVLFGEVGLTGEIRPVPSGEERLAAAVKHGFKKAILPEANRPRRSLKELNIIPVNRLTEVLAALKG</sequence>
<dbReference type="SUPFAM" id="SSF52540">
    <property type="entry name" value="P-loop containing nucleoside triphosphate hydrolases"/>
    <property type="match status" value="1"/>
</dbReference>
<dbReference type="RefSeq" id="WP_096526337.1">
    <property type="nucleotide sequence ID" value="NZ_AP014836.1"/>
</dbReference>
<dbReference type="GO" id="GO:0003684">
    <property type="term" value="F:damaged DNA binding"/>
    <property type="evidence" value="ECO:0007669"/>
    <property type="project" value="InterPro"/>
</dbReference>
<dbReference type="HAMAP" id="MF_01498">
    <property type="entry name" value="RadA_bact"/>
    <property type="match status" value="1"/>
</dbReference>
<dbReference type="KEGG" id="ntt:TAO_0345"/>
<dbReference type="GO" id="GO:0008270">
    <property type="term" value="F:zinc ion binding"/>
    <property type="evidence" value="ECO:0007669"/>
    <property type="project" value="UniProtKB-KW"/>
</dbReference>
<feature type="region of interest" description="Lon-protease-like" evidence="11">
    <location>
        <begin position="354"/>
        <end position="456"/>
    </location>
</feature>
<feature type="binding site" evidence="11">
    <location>
        <begin position="97"/>
        <end position="104"/>
    </location>
    <ligand>
        <name>ATP</name>
        <dbReference type="ChEBI" id="CHEBI:30616"/>
    </ligand>
</feature>
<keyword evidence="5" id="KW-0378">Hydrolase</keyword>
<dbReference type="FunFam" id="3.40.50.300:FF:000050">
    <property type="entry name" value="DNA repair protein RadA"/>
    <property type="match status" value="1"/>
</dbReference>
<evidence type="ECO:0000256" key="7">
    <source>
        <dbReference type="ARBA" id="ARBA00022840"/>
    </source>
</evidence>
<evidence type="ECO:0000256" key="3">
    <source>
        <dbReference type="ARBA" id="ARBA00022763"/>
    </source>
</evidence>
<evidence type="ECO:0000313" key="16">
    <source>
        <dbReference type="Proteomes" id="UP000243679"/>
    </source>
</evidence>
<feature type="short sequence motif" description="RadA KNRFG motif" evidence="11">
    <location>
        <begin position="255"/>
        <end position="259"/>
    </location>
</feature>
<name>A0A1Q2SKN7_9GAMM</name>
<keyword evidence="16" id="KW-1185">Reference proteome</keyword>
<dbReference type="EMBL" id="AP014836">
    <property type="protein sequence ID" value="BAW79715.1"/>
    <property type="molecule type" value="Genomic_DNA"/>
</dbReference>
<dbReference type="PRINTS" id="PR01874">
    <property type="entry name" value="DNAREPAIRADA"/>
</dbReference>
<dbReference type="PANTHER" id="PTHR32472:SF10">
    <property type="entry name" value="DNA REPAIR PROTEIN RADA-LIKE PROTEIN"/>
    <property type="match status" value="1"/>
</dbReference>
<comment type="function">
    <text evidence="11">Plays a role in repairing double-strand DNA breaks, probably involving stabilizing or processing branched DNA or blocked replication forks.</text>
</comment>
<evidence type="ECO:0000259" key="14">
    <source>
        <dbReference type="PROSITE" id="PS50162"/>
    </source>
</evidence>
<proteinExistence type="inferred from homology"/>
<dbReference type="InterPro" id="IPR004504">
    <property type="entry name" value="DNA_repair_RadA"/>
</dbReference>
<dbReference type="Pfam" id="PF05362">
    <property type="entry name" value="Lon_C"/>
    <property type="match status" value="1"/>
</dbReference>
<organism evidence="15 16">
    <name type="scientific">Candidatus Nitrosoglobus terrae</name>
    <dbReference type="NCBI Taxonomy" id="1630141"/>
    <lineage>
        <taxon>Bacteria</taxon>
        <taxon>Pseudomonadati</taxon>
        <taxon>Pseudomonadota</taxon>
        <taxon>Gammaproteobacteria</taxon>
        <taxon>Chromatiales</taxon>
        <taxon>Chromatiaceae</taxon>
        <taxon>Candidatus Nitrosoglobus</taxon>
    </lineage>
</organism>
<dbReference type="Gene3D" id="3.40.50.300">
    <property type="entry name" value="P-loop containing nucleotide triphosphate hydrolases"/>
    <property type="match status" value="1"/>
</dbReference>
<evidence type="ECO:0000256" key="12">
    <source>
        <dbReference type="NCBIfam" id="TIGR00416"/>
    </source>
</evidence>
<dbReference type="OrthoDB" id="9803906at2"/>
<keyword evidence="1 11" id="KW-0479">Metal-binding</keyword>
<keyword evidence="10 11" id="KW-0234">DNA repair</keyword>
<keyword evidence="3 11" id="KW-0227">DNA damage</keyword>
<keyword evidence="7 11" id="KW-0067">ATP-binding</keyword>
<dbReference type="SMART" id="SM00382">
    <property type="entry name" value="AAA"/>
    <property type="match status" value="1"/>
</dbReference>
<evidence type="ECO:0000256" key="1">
    <source>
        <dbReference type="ARBA" id="ARBA00022723"/>
    </source>
</evidence>
<dbReference type="Proteomes" id="UP000243679">
    <property type="component" value="Chromosome"/>
</dbReference>
<dbReference type="Gene3D" id="3.30.230.10">
    <property type="match status" value="1"/>
</dbReference>
<dbReference type="Pfam" id="PF18073">
    <property type="entry name" value="Zn_ribbon_LapB"/>
    <property type="match status" value="1"/>
</dbReference>
<accession>A0A1Q2SKN7</accession>
<evidence type="ECO:0000256" key="2">
    <source>
        <dbReference type="ARBA" id="ARBA00022741"/>
    </source>
</evidence>
<keyword evidence="6 13" id="KW-0862">Zinc</keyword>
<dbReference type="CDD" id="cd01121">
    <property type="entry name" value="RadA_SMS_N"/>
    <property type="match status" value="1"/>
</dbReference>
<evidence type="ECO:0000256" key="4">
    <source>
        <dbReference type="ARBA" id="ARBA00022771"/>
    </source>
</evidence>
<dbReference type="GO" id="GO:0006508">
    <property type="term" value="P:proteolysis"/>
    <property type="evidence" value="ECO:0007669"/>
    <property type="project" value="InterPro"/>
</dbReference>
<dbReference type="PANTHER" id="PTHR32472">
    <property type="entry name" value="DNA REPAIR PROTEIN RADA"/>
    <property type="match status" value="1"/>
</dbReference>
<evidence type="ECO:0000256" key="5">
    <source>
        <dbReference type="ARBA" id="ARBA00022801"/>
    </source>
</evidence>
<dbReference type="GO" id="GO:0004176">
    <property type="term" value="F:ATP-dependent peptidase activity"/>
    <property type="evidence" value="ECO:0007669"/>
    <property type="project" value="InterPro"/>
</dbReference>
<dbReference type="InterPro" id="IPR008269">
    <property type="entry name" value="Lon_proteolytic"/>
</dbReference>
<evidence type="ECO:0000256" key="11">
    <source>
        <dbReference type="HAMAP-Rule" id="MF_01498"/>
    </source>
</evidence>
<comment type="similarity">
    <text evidence="11 13">Belongs to the RecA family. RadA subfamily.</text>
</comment>
<evidence type="ECO:0000256" key="9">
    <source>
        <dbReference type="ARBA" id="ARBA00023125"/>
    </source>
</evidence>
<evidence type="ECO:0000313" key="15">
    <source>
        <dbReference type="EMBL" id="BAW79715.1"/>
    </source>
</evidence>
<dbReference type="SUPFAM" id="SSF54211">
    <property type="entry name" value="Ribosomal protein S5 domain 2-like"/>
    <property type="match status" value="1"/>
</dbReference>
<protein>
    <recommendedName>
        <fullName evidence="11 12">DNA repair protein RadA</fullName>
    </recommendedName>
</protein>
<evidence type="ECO:0000256" key="8">
    <source>
        <dbReference type="ARBA" id="ARBA00023016"/>
    </source>
</evidence>
<keyword evidence="2 11" id="KW-0547">Nucleotide-binding</keyword>
<dbReference type="GO" id="GO:0004252">
    <property type="term" value="F:serine-type endopeptidase activity"/>
    <property type="evidence" value="ECO:0007669"/>
    <property type="project" value="InterPro"/>
</dbReference>
<dbReference type="FunFam" id="3.30.230.10:FF:000011">
    <property type="entry name" value="DNA repair protein RadA"/>
    <property type="match status" value="1"/>
</dbReference>
<dbReference type="InterPro" id="IPR041166">
    <property type="entry name" value="Rubredoxin_2"/>
</dbReference>
<evidence type="ECO:0000256" key="10">
    <source>
        <dbReference type="ARBA" id="ARBA00023204"/>
    </source>
</evidence>
<dbReference type="InterPro" id="IPR027417">
    <property type="entry name" value="P-loop_NTPase"/>
</dbReference>
<dbReference type="GO" id="GO:0005524">
    <property type="term" value="F:ATP binding"/>
    <property type="evidence" value="ECO:0007669"/>
    <property type="project" value="UniProtKB-UniRule"/>
</dbReference>